<reference evidence="14" key="2">
    <citation type="submission" date="2017-05" db="EMBL/GenBank/DDBJ databases">
        <title>Improved OligoMM genomes.</title>
        <authorList>
            <person name="Garzetti D."/>
        </authorList>
    </citation>
    <scope>NUCLEOTIDE SEQUENCE [LARGE SCALE GENOMIC DNA]</scope>
    <source>
        <strain evidence="14">KB18</strain>
    </source>
</reference>
<protein>
    <recommendedName>
        <fullName evidence="1">Stage 0 sporulation protein A homolog</fullName>
    </recommendedName>
</protein>
<evidence type="ECO:0000256" key="8">
    <source>
        <dbReference type="PROSITE-ProRule" id="PRU00169"/>
    </source>
</evidence>
<dbReference type="AlphaFoldDB" id="A0A1Z2XQ48"/>
<keyword evidence="6" id="KW-0804">Transcription</keyword>
<dbReference type="GO" id="GO:0000976">
    <property type="term" value="F:transcription cis-regulatory region binding"/>
    <property type="evidence" value="ECO:0007669"/>
    <property type="project" value="TreeGrafter"/>
</dbReference>
<dbReference type="SMART" id="SM00862">
    <property type="entry name" value="Trans_reg_C"/>
    <property type="match status" value="1"/>
</dbReference>
<evidence type="ECO:0000313" key="15">
    <source>
        <dbReference type="Proteomes" id="UP000596035"/>
    </source>
</evidence>
<evidence type="ECO:0000256" key="2">
    <source>
        <dbReference type="ARBA" id="ARBA00022553"/>
    </source>
</evidence>
<dbReference type="SMART" id="SM00448">
    <property type="entry name" value="REC"/>
    <property type="match status" value="1"/>
</dbReference>
<dbReference type="Gene3D" id="1.10.10.10">
    <property type="entry name" value="Winged helix-like DNA-binding domain superfamily/Winged helix DNA-binding domain"/>
    <property type="match status" value="1"/>
</dbReference>
<sequence>MATILIVEDDIDTNEAICEYLQEAGHTTIPALDGDEAITLFAAQKIDLVVLDIMLPTVTGLVVLNSIRKASQVPVLMLTALEDEYTQVTSFDSQVDDYMTKPFSMVILGKRIAALLRRSSPQAPVNVWTHGDLTVNFSGYSAHDSTGELEVTAKEIDLLKLLVEHQGLVLSRSQILDNLWGDNAEVLDRLVDTYIKNLRKKLHLDCIKTVKGIGYKLEVDP</sequence>
<evidence type="ECO:0000256" key="4">
    <source>
        <dbReference type="ARBA" id="ARBA00023015"/>
    </source>
</evidence>
<dbReference type="Pfam" id="PF00486">
    <property type="entry name" value="Trans_reg_C"/>
    <property type="match status" value="1"/>
</dbReference>
<dbReference type="KEGG" id="amur:ADH66_07805"/>
<reference evidence="12" key="1">
    <citation type="journal article" date="2017" name="Genome Announc.">
        <title>High-Quality Whole-Genome Sequences of the Oligo-Mouse-Microbiota Bacterial Community.</title>
        <authorList>
            <person name="Garzetti D."/>
            <person name="Brugiroux S."/>
            <person name="Bunk B."/>
            <person name="Pukall R."/>
            <person name="McCoy K.D."/>
            <person name="Macpherson A.J."/>
            <person name="Stecher B."/>
        </authorList>
    </citation>
    <scope>NUCLEOTIDE SEQUENCE</scope>
    <source>
        <strain evidence="12">KB18</strain>
    </source>
</reference>
<dbReference type="GO" id="GO:0005829">
    <property type="term" value="C:cytosol"/>
    <property type="evidence" value="ECO:0007669"/>
    <property type="project" value="TreeGrafter"/>
</dbReference>
<dbReference type="FunFam" id="3.40.50.2300:FF:000001">
    <property type="entry name" value="DNA-binding response regulator PhoB"/>
    <property type="match status" value="1"/>
</dbReference>
<evidence type="ECO:0000313" key="13">
    <source>
        <dbReference type="EMBL" id="QQR29850.1"/>
    </source>
</evidence>
<dbReference type="GO" id="GO:0032993">
    <property type="term" value="C:protein-DNA complex"/>
    <property type="evidence" value="ECO:0007669"/>
    <property type="project" value="TreeGrafter"/>
</dbReference>
<dbReference type="InterPro" id="IPR001867">
    <property type="entry name" value="OmpR/PhoB-type_DNA-bd"/>
</dbReference>
<keyword evidence="14" id="KW-1185">Reference proteome</keyword>
<dbReference type="Proteomes" id="UP000596035">
    <property type="component" value="Chromosome"/>
</dbReference>
<evidence type="ECO:0000259" key="11">
    <source>
        <dbReference type="PROSITE" id="PS51755"/>
    </source>
</evidence>
<evidence type="ECO:0000256" key="7">
    <source>
        <dbReference type="ARBA" id="ARBA00024867"/>
    </source>
</evidence>
<name>A0A1Z2XQ48_9FIRM</name>
<evidence type="ECO:0000259" key="10">
    <source>
        <dbReference type="PROSITE" id="PS50110"/>
    </source>
</evidence>
<reference evidence="13 15" key="3">
    <citation type="submission" date="2020-11" db="EMBL/GenBank/DDBJ databases">
        <title>Closed and high quality bacterial genomes of the OMM12 community.</title>
        <authorList>
            <person name="Marbouty M."/>
            <person name="Lamy-Besnier Q."/>
            <person name="Debarbieux L."/>
            <person name="Koszul R."/>
        </authorList>
    </citation>
    <scope>NUCLEOTIDE SEQUENCE [LARGE SCALE GENOMIC DNA]</scope>
    <source>
        <strain evidence="13 15">KB18</strain>
    </source>
</reference>
<dbReference type="SUPFAM" id="SSF52172">
    <property type="entry name" value="CheY-like"/>
    <property type="match status" value="1"/>
</dbReference>
<evidence type="ECO:0000256" key="1">
    <source>
        <dbReference type="ARBA" id="ARBA00018672"/>
    </source>
</evidence>
<dbReference type="PROSITE" id="PS51755">
    <property type="entry name" value="OMPR_PHOB"/>
    <property type="match status" value="1"/>
</dbReference>
<evidence type="ECO:0000313" key="12">
    <source>
        <dbReference type="EMBL" id="ASB40570.1"/>
    </source>
</evidence>
<dbReference type="EMBL" id="CP065321">
    <property type="protein sequence ID" value="QQR29850.1"/>
    <property type="molecule type" value="Genomic_DNA"/>
</dbReference>
<dbReference type="InterPro" id="IPR001789">
    <property type="entry name" value="Sig_transdc_resp-reg_receiver"/>
</dbReference>
<dbReference type="Proteomes" id="UP000196710">
    <property type="component" value="Chromosome"/>
</dbReference>
<dbReference type="GO" id="GO:0006355">
    <property type="term" value="P:regulation of DNA-templated transcription"/>
    <property type="evidence" value="ECO:0007669"/>
    <property type="project" value="InterPro"/>
</dbReference>
<feature type="domain" description="Response regulatory" evidence="10">
    <location>
        <begin position="3"/>
        <end position="116"/>
    </location>
</feature>
<dbReference type="PROSITE" id="PS50110">
    <property type="entry name" value="RESPONSE_REGULATORY"/>
    <property type="match status" value="1"/>
</dbReference>
<dbReference type="RefSeq" id="WP_066533774.1">
    <property type="nucleotide sequence ID" value="NZ_CP021422.1"/>
</dbReference>
<feature type="modified residue" description="4-aspartylphosphate" evidence="8">
    <location>
        <position position="52"/>
    </location>
</feature>
<dbReference type="EMBL" id="CP021422">
    <property type="protein sequence ID" value="ASB40570.1"/>
    <property type="molecule type" value="Genomic_DNA"/>
</dbReference>
<evidence type="ECO:0000256" key="6">
    <source>
        <dbReference type="ARBA" id="ARBA00023163"/>
    </source>
</evidence>
<dbReference type="Gene3D" id="3.40.50.2300">
    <property type="match status" value="1"/>
</dbReference>
<keyword evidence="5 9" id="KW-0238">DNA-binding</keyword>
<feature type="DNA-binding region" description="OmpR/PhoB-type" evidence="9">
    <location>
        <begin position="125"/>
        <end position="219"/>
    </location>
</feature>
<dbReference type="PANTHER" id="PTHR48111">
    <property type="entry name" value="REGULATOR OF RPOS"/>
    <property type="match status" value="1"/>
</dbReference>
<dbReference type="CDD" id="cd17574">
    <property type="entry name" value="REC_OmpR"/>
    <property type="match status" value="1"/>
</dbReference>
<dbReference type="CDD" id="cd00383">
    <property type="entry name" value="trans_reg_C"/>
    <property type="match status" value="1"/>
</dbReference>
<keyword evidence="4" id="KW-0805">Transcription regulation</keyword>
<accession>A0A1Z2XQ48</accession>
<dbReference type="Pfam" id="PF00072">
    <property type="entry name" value="Response_reg"/>
    <property type="match status" value="1"/>
</dbReference>
<dbReference type="PANTHER" id="PTHR48111:SF21">
    <property type="entry name" value="DNA-BINDING DUAL MASTER TRANSCRIPTIONAL REGULATOR RPAA"/>
    <property type="match status" value="1"/>
</dbReference>
<keyword evidence="2 8" id="KW-0597">Phosphoprotein</keyword>
<organism evidence="13 15">
    <name type="scientific">Acutalibacter muris</name>
    <dbReference type="NCBI Taxonomy" id="1796620"/>
    <lineage>
        <taxon>Bacteria</taxon>
        <taxon>Bacillati</taxon>
        <taxon>Bacillota</taxon>
        <taxon>Clostridia</taxon>
        <taxon>Eubacteriales</taxon>
        <taxon>Acutalibacteraceae</taxon>
        <taxon>Acutalibacter</taxon>
    </lineage>
</organism>
<dbReference type="InterPro" id="IPR036388">
    <property type="entry name" value="WH-like_DNA-bd_sf"/>
</dbReference>
<dbReference type="InterPro" id="IPR039420">
    <property type="entry name" value="WalR-like"/>
</dbReference>
<evidence type="ECO:0000256" key="9">
    <source>
        <dbReference type="PROSITE-ProRule" id="PRU01091"/>
    </source>
</evidence>
<comment type="function">
    <text evidence="7">May play the central regulatory role in sporulation. It may be an element of the effector pathway responsible for the activation of sporulation genes in response to nutritional stress. Spo0A may act in concert with spo0H (a sigma factor) to control the expression of some genes that are critical to the sporulation process.</text>
</comment>
<gene>
    <name evidence="12" type="ORF">ADH66_07805</name>
    <name evidence="13" type="ORF">I5Q82_17845</name>
</gene>
<dbReference type="GO" id="GO:0000156">
    <property type="term" value="F:phosphorelay response regulator activity"/>
    <property type="evidence" value="ECO:0007669"/>
    <property type="project" value="TreeGrafter"/>
</dbReference>
<feature type="domain" description="OmpR/PhoB-type" evidence="11">
    <location>
        <begin position="125"/>
        <end position="219"/>
    </location>
</feature>
<proteinExistence type="predicted"/>
<evidence type="ECO:0000313" key="14">
    <source>
        <dbReference type="Proteomes" id="UP000196710"/>
    </source>
</evidence>
<evidence type="ECO:0000256" key="3">
    <source>
        <dbReference type="ARBA" id="ARBA00023012"/>
    </source>
</evidence>
<evidence type="ECO:0000256" key="5">
    <source>
        <dbReference type="ARBA" id="ARBA00023125"/>
    </source>
</evidence>
<keyword evidence="3" id="KW-0902">Two-component regulatory system</keyword>
<dbReference type="InterPro" id="IPR011006">
    <property type="entry name" value="CheY-like_superfamily"/>
</dbReference>